<evidence type="ECO:0000313" key="2">
    <source>
        <dbReference type="Proteomes" id="UP000007151"/>
    </source>
</evidence>
<evidence type="ECO:0000313" key="1">
    <source>
        <dbReference type="EMBL" id="OWR41776.1"/>
    </source>
</evidence>
<dbReference type="Proteomes" id="UP000007151">
    <property type="component" value="Unassembled WGS sequence"/>
</dbReference>
<proteinExistence type="predicted"/>
<comment type="caution">
    <text evidence="1">The sequence shown here is derived from an EMBL/GenBank/DDBJ whole genome shotgun (WGS) entry which is preliminary data.</text>
</comment>
<dbReference type="AlphaFoldDB" id="A0A212EJX5"/>
<dbReference type="InterPro" id="IPR027417">
    <property type="entry name" value="P-loop_NTPase"/>
</dbReference>
<dbReference type="KEGG" id="dpl:KGM_202632"/>
<dbReference type="InParanoid" id="A0A212EJX5"/>
<reference evidence="1 2" key="1">
    <citation type="journal article" date="2011" name="Cell">
        <title>The monarch butterfly genome yields insights into long-distance migration.</title>
        <authorList>
            <person name="Zhan S."/>
            <person name="Merlin C."/>
            <person name="Boore J.L."/>
            <person name="Reppert S.M."/>
        </authorList>
    </citation>
    <scope>NUCLEOTIDE SEQUENCE [LARGE SCALE GENOMIC DNA]</scope>
    <source>
        <strain evidence="1">F-2</strain>
    </source>
</reference>
<organism evidence="1 2">
    <name type="scientific">Danaus plexippus plexippus</name>
    <dbReference type="NCBI Taxonomy" id="278856"/>
    <lineage>
        <taxon>Eukaryota</taxon>
        <taxon>Metazoa</taxon>
        <taxon>Ecdysozoa</taxon>
        <taxon>Arthropoda</taxon>
        <taxon>Hexapoda</taxon>
        <taxon>Insecta</taxon>
        <taxon>Pterygota</taxon>
        <taxon>Neoptera</taxon>
        <taxon>Endopterygota</taxon>
        <taxon>Lepidoptera</taxon>
        <taxon>Glossata</taxon>
        <taxon>Ditrysia</taxon>
        <taxon>Papilionoidea</taxon>
        <taxon>Nymphalidae</taxon>
        <taxon>Danainae</taxon>
        <taxon>Danaini</taxon>
        <taxon>Danaina</taxon>
        <taxon>Danaus</taxon>
        <taxon>Danaus</taxon>
    </lineage>
</organism>
<dbReference type="eggNOG" id="ENOG502TCK2">
    <property type="taxonomic scope" value="Eukaryota"/>
</dbReference>
<dbReference type="Gene3D" id="3.40.50.300">
    <property type="entry name" value="P-loop containing nucleotide triphosphate hydrolases"/>
    <property type="match status" value="1"/>
</dbReference>
<accession>A0A212EJX5</accession>
<gene>
    <name evidence="1" type="ORF">KGM_202632</name>
</gene>
<name>A0A212EJX5_DANPL</name>
<keyword evidence="2" id="KW-1185">Reference proteome</keyword>
<dbReference type="EMBL" id="AGBW02014369">
    <property type="protein sequence ID" value="OWR41776.1"/>
    <property type="molecule type" value="Genomic_DNA"/>
</dbReference>
<sequence>MDTSRIFCVEWARKMLEQVHPDLRIRRVVLLNTSGLPINTMAVNASEIISFTSENKLDLISGNISKPEDAKFLATRILKYIEVSIGIKTGIPNLNI</sequence>
<protein>
    <submittedName>
        <fullName evidence="1">Uncharacterized protein</fullName>
    </submittedName>
</protein>